<dbReference type="InterPro" id="IPR001584">
    <property type="entry name" value="Integrase_cat-core"/>
</dbReference>
<proteinExistence type="predicted"/>
<dbReference type="InterPro" id="IPR054465">
    <property type="entry name" value="Integrase_p58-like_C"/>
</dbReference>
<dbReference type="SUPFAM" id="SSF53098">
    <property type="entry name" value="Ribonuclease H-like"/>
    <property type="match status" value="1"/>
</dbReference>
<dbReference type="PROSITE" id="PS50994">
    <property type="entry name" value="INTEGRASE"/>
    <property type="match status" value="1"/>
</dbReference>
<dbReference type="InterPro" id="IPR036397">
    <property type="entry name" value="RNaseH_sf"/>
</dbReference>
<feature type="region of interest" description="Disordered" evidence="1">
    <location>
        <begin position="369"/>
        <end position="429"/>
    </location>
</feature>
<dbReference type="EMBL" id="JYDR01000037">
    <property type="protein sequence ID" value="KRY73164.1"/>
    <property type="molecule type" value="Genomic_DNA"/>
</dbReference>
<gene>
    <name evidence="3" type="primary">GIN1</name>
    <name evidence="3" type="ORF">T4A_2669</name>
</gene>
<evidence type="ECO:0000313" key="3">
    <source>
        <dbReference type="EMBL" id="KRY73164.1"/>
    </source>
</evidence>
<protein>
    <submittedName>
        <fullName evidence="3">Gypsy retrotransposon integrase-like protein 1</fullName>
    </submittedName>
</protein>
<dbReference type="GO" id="GO:0003676">
    <property type="term" value="F:nucleic acid binding"/>
    <property type="evidence" value="ECO:0007669"/>
    <property type="project" value="InterPro"/>
</dbReference>
<dbReference type="Proteomes" id="UP000054632">
    <property type="component" value="Unassembled WGS sequence"/>
</dbReference>
<feature type="domain" description="Integrase catalytic" evidence="2">
    <location>
        <begin position="469"/>
        <end position="557"/>
    </location>
</feature>
<dbReference type="InterPro" id="IPR050951">
    <property type="entry name" value="Retrovirus_Pol_polyprotein"/>
</dbReference>
<dbReference type="Gene3D" id="3.30.420.10">
    <property type="entry name" value="Ribonuclease H-like superfamily/Ribonuclease H"/>
    <property type="match status" value="2"/>
</dbReference>
<name>A0A0V1EHJ9_TRIPS</name>
<dbReference type="InterPro" id="IPR012337">
    <property type="entry name" value="RNaseH-like_sf"/>
</dbReference>
<evidence type="ECO:0000313" key="4">
    <source>
        <dbReference type="Proteomes" id="UP000054632"/>
    </source>
</evidence>
<evidence type="ECO:0000259" key="2">
    <source>
        <dbReference type="PROSITE" id="PS50994"/>
    </source>
</evidence>
<dbReference type="PANTHER" id="PTHR37984:SF15">
    <property type="entry name" value="INTEGRASE CATALYTIC DOMAIN-CONTAINING PROTEIN"/>
    <property type="match status" value="1"/>
</dbReference>
<feature type="compositionally biased region" description="Basic and acidic residues" evidence="1">
    <location>
        <begin position="374"/>
        <end position="387"/>
    </location>
</feature>
<organism evidence="3 4">
    <name type="scientific">Trichinella pseudospiralis</name>
    <name type="common">Parasitic roundworm</name>
    <dbReference type="NCBI Taxonomy" id="6337"/>
    <lineage>
        <taxon>Eukaryota</taxon>
        <taxon>Metazoa</taxon>
        <taxon>Ecdysozoa</taxon>
        <taxon>Nematoda</taxon>
        <taxon>Enoplea</taxon>
        <taxon>Dorylaimia</taxon>
        <taxon>Trichinellida</taxon>
        <taxon>Trichinellidae</taxon>
        <taxon>Trichinella</taxon>
    </lineage>
</organism>
<dbReference type="GO" id="GO:0015074">
    <property type="term" value="P:DNA integration"/>
    <property type="evidence" value="ECO:0007669"/>
    <property type="project" value="InterPro"/>
</dbReference>
<evidence type="ECO:0000256" key="1">
    <source>
        <dbReference type="SAM" id="MobiDB-lite"/>
    </source>
</evidence>
<dbReference type="PANTHER" id="PTHR37984">
    <property type="entry name" value="PROTEIN CBG26694"/>
    <property type="match status" value="1"/>
</dbReference>
<comment type="caution">
    <text evidence="3">The sequence shown here is derived from an EMBL/GenBank/DDBJ whole genome shotgun (WGS) entry which is preliminary data.</text>
</comment>
<reference evidence="3 4" key="1">
    <citation type="submission" date="2015-01" db="EMBL/GenBank/DDBJ databases">
        <title>Evolution of Trichinella species and genotypes.</title>
        <authorList>
            <person name="Korhonen P.K."/>
            <person name="Edoardo P."/>
            <person name="Giuseppe L.R."/>
            <person name="Gasser R.B."/>
        </authorList>
    </citation>
    <scope>NUCLEOTIDE SEQUENCE [LARGE SCALE GENOMIC DNA]</scope>
    <source>
        <strain evidence="3">ISS13</strain>
    </source>
</reference>
<sequence length="753" mass="84804">MAAELHLVLNKRNDYNLVYEGRAHLLKHTNFDEKRGLYVRSGCRGAVYTNLEVNTVFRTIPHAETCAADDSLLYKIEKETLLNAAQGKKQSCCRKYTRKNAQVHPPAWKLLKPGQTVSPTASNTLGAGNSSTLAYENIWKLAGHSVWMEHFKLFLNGTSRCSPFTSLKKPQTVICYFETVFIPAAQGSFPGVNIQGCYFHFCLAVLRKVAELRLKTRVAEFTSGDGVRQPLTLPGRTGVLRDVKGDVSTSLGYPALPTVSVRQEVHRPHRPQLSEMAAELCDPEGQVARWLERLAVFDFEVVHQSGRKHQNADVLSRRFCKQCGLEGSPVEVPVGALQLNAANPIKQWQESDKELQQIREWSTQRTWPLVAPEARPDSRAQGDHMPEVGDPGYGRDTAAAGHFETEDPEDPGRRHQPAVGGPLGPGKDAAKATPAILLAPATGRRRGLVLGMPDVSARAVPTKKPQAPMQIQPVGYPFQLVGLDIVGPLEETQNGNRYILVVCDYFSKWLEAFALPNAKARTVAAALVNGLFCRYGAPETLHSDHDRNFESKLVKEVKCASCSGWPKPRPQPTTRTKAFIDHPDDWDAHLDRVLLAYQSSAHHTTGATRSRVIFRREMRLPVDLVYSLPRGAPEESVGEHTRRMRQDLKQLYKAVRGRAGREQRRQKFWKDRKAHRPVPYEVQKKQVWNTYWVKEMKGRRWRLVVHFDRLKPYQGSRQHGVGQQKPRGKRKTQIPTWVRDFMHDPGDEHGTCS</sequence>
<dbReference type="AlphaFoldDB" id="A0A0V1EHJ9"/>
<accession>A0A0V1EHJ9</accession>
<dbReference type="Pfam" id="PF22938">
    <property type="entry name" value="Integrase_p58_C"/>
    <property type="match status" value="1"/>
</dbReference>